<gene>
    <name evidence="2" type="ORF">PanWU01x14_164920</name>
</gene>
<feature type="non-terminal residue" evidence="2">
    <location>
        <position position="1"/>
    </location>
</feature>
<dbReference type="EMBL" id="JXTB01000147">
    <property type="protein sequence ID" value="PON58602.1"/>
    <property type="molecule type" value="Genomic_DNA"/>
</dbReference>
<evidence type="ECO:0000313" key="3">
    <source>
        <dbReference type="Proteomes" id="UP000237105"/>
    </source>
</evidence>
<feature type="compositionally biased region" description="Basic and acidic residues" evidence="1">
    <location>
        <begin position="43"/>
        <end position="54"/>
    </location>
</feature>
<dbReference type="Proteomes" id="UP000237105">
    <property type="component" value="Unassembled WGS sequence"/>
</dbReference>
<feature type="region of interest" description="Disordered" evidence="1">
    <location>
        <begin position="18"/>
        <end position="66"/>
    </location>
</feature>
<accession>A0A2P5CC32</accession>
<comment type="caution">
    <text evidence="2">The sequence shown here is derived from an EMBL/GenBank/DDBJ whole genome shotgun (WGS) entry which is preliminary data.</text>
</comment>
<evidence type="ECO:0000256" key="1">
    <source>
        <dbReference type="SAM" id="MobiDB-lite"/>
    </source>
</evidence>
<proteinExistence type="predicted"/>
<protein>
    <submittedName>
        <fullName evidence="2">Uncharacterized protein</fullName>
    </submittedName>
</protein>
<evidence type="ECO:0000313" key="2">
    <source>
        <dbReference type="EMBL" id="PON58602.1"/>
    </source>
</evidence>
<sequence length="118" mass="13216">GKYGVSASFDIVDLSSFDAGDDLRTNPFQEGENDANVAAQPHVQEEEHSRELRRTQGQYSRDPLSLPSGAITKLREKRFKEALNGLIQYIGEMANAWRPDISLIQIQGILITMIKVLE</sequence>
<reference evidence="3" key="1">
    <citation type="submission" date="2016-06" db="EMBL/GenBank/DDBJ databases">
        <title>Parallel loss of symbiosis genes in relatives of nitrogen-fixing non-legume Parasponia.</title>
        <authorList>
            <person name="Van Velzen R."/>
            <person name="Holmer R."/>
            <person name="Bu F."/>
            <person name="Rutten L."/>
            <person name="Van Zeijl A."/>
            <person name="Liu W."/>
            <person name="Santuari L."/>
            <person name="Cao Q."/>
            <person name="Sharma T."/>
            <person name="Shen D."/>
            <person name="Roswanjaya Y."/>
            <person name="Wardhani T."/>
            <person name="Kalhor M.S."/>
            <person name="Jansen J."/>
            <person name="Van den Hoogen J."/>
            <person name="Gungor B."/>
            <person name="Hartog M."/>
            <person name="Hontelez J."/>
            <person name="Verver J."/>
            <person name="Yang W.-C."/>
            <person name="Schijlen E."/>
            <person name="Repin R."/>
            <person name="Schilthuizen M."/>
            <person name="Schranz E."/>
            <person name="Heidstra R."/>
            <person name="Miyata K."/>
            <person name="Fedorova E."/>
            <person name="Kohlen W."/>
            <person name="Bisseling T."/>
            <person name="Smit S."/>
            <person name="Geurts R."/>
        </authorList>
    </citation>
    <scope>NUCLEOTIDE SEQUENCE [LARGE SCALE GENOMIC DNA]</scope>
    <source>
        <strain evidence="3">cv. WU1-14</strain>
    </source>
</reference>
<organism evidence="2 3">
    <name type="scientific">Parasponia andersonii</name>
    <name type="common">Sponia andersonii</name>
    <dbReference type="NCBI Taxonomy" id="3476"/>
    <lineage>
        <taxon>Eukaryota</taxon>
        <taxon>Viridiplantae</taxon>
        <taxon>Streptophyta</taxon>
        <taxon>Embryophyta</taxon>
        <taxon>Tracheophyta</taxon>
        <taxon>Spermatophyta</taxon>
        <taxon>Magnoliopsida</taxon>
        <taxon>eudicotyledons</taxon>
        <taxon>Gunneridae</taxon>
        <taxon>Pentapetalae</taxon>
        <taxon>rosids</taxon>
        <taxon>fabids</taxon>
        <taxon>Rosales</taxon>
        <taxon>Cannabaceae</taxon>
        <taxon>Parasponia</taxon>
    </lineage>
</organism>
<dbReference type="OrthoDB" id="1114112at2759"/>
<name>A0A2P5CC32_PARAD</name>
<dbReference type="AlphaFoldDB" id="A0A2P5CC32"/>
<keyword evidence="3" id="KW-1185">Reference proteome</keyword>